<keyword evidence="1 4" id="KW-0732">Signal</keyword>
<dbReference type="PANTHER" id="PTHR23345">
    <property type="entry name" value="VITELLOGENIN-RELATED"/>
    <property type="match status" value="1"/>
</dbReference>
<evidence type="ECO:0000259" key="5">
    <source>
        <dbReference type="Pfam" id="PF01347"/>
    </source>
</evidence>
<dbReference type="Gene3D" id="2.30.230.10">
    <property type="entry name" value="Lipovitellin, beta-sheet shell regions, chain A"/>
    <property type="match status" value="1"/>
</dbReference>
<dbReference type="InterPro" id="IPR050733">
    <property type="entry name" value="Vitellogenin/Apolipophorin"/>
</dbReference>
<accession>A0A671SZL6</accession>
<dbReference type="PANTHER" id="PTHR23345:SF9">
    <property type="entry name" value="VITELLOGENIN-RELATED"/>
    <property type="match status" value="1"/>
</dbReference>
<dbReference type="GO" id="GO:0071391">
    <property type="term" value="P:cellular response to estrogen stimulus"/>
    <property type="evidence" value="ECO:0007669"/>
    <property type="project" value="TreeGrafter"/>
</dbReference>
<sequence>NIFFLCYLKSALVICAYIRVHNTYVYKYEALLFSGLHQEGLARAGIKINSKVSISAATENTFLLKLSNPQLFENSGIWPTDTFVATKLISELTAQLQIPIKFEYTNGVVGKVFTPSEVPTTIINLHRGILNIFQLNLKKTQNIYEFQEVILVEMKFDYQ</sequence>
<evidence type="ECO:0000313" key="6">
    <source>
        <dbReference type="Ensembl" id="ENSSANP00000101721.1"/>
    </source>
</evidence>
<dbReference type="InterPro" id="IPR001747">
    <property type="entry name" value="Vitellogenin_N"/>
</dbReference>
<name>A0A671SZL6_9TELE</name>
<feature type="signal peptide" evidence="4">
    <location>
        <begin position="1"/>
        <end position="15"/>
    </location>
</feature>
<feature type="chain" id="PRO_5025600838" description="Vitellogenin domain-containing protein" evidence="4">
    <location>
        <begin position="16"/>
        <end position="159"/>
    </location>
</feature>
<proteinExistence type="predicted"/>
<evidence type="ECO:0000313" key="7">
    <source>
        <dbReference type="Proteomes" id="UP000472260"/>
    </source>
</evidence>
<protein>
    <recommendedName>
        <fullName evidence="5">Vitellogenin domain-containing protein</fullName>
    </recommendedName>
</protein>
<evidence type="ECO:0000256" key="1">
    <source>
        <dbReference type="ARBA" id="ARBA00022729"/>
    </source>
</evidence>
<dbReference type="SUPFAM" id="SSF56968">
    <property type="entry name" value="Lipovitellin-phosvitin complex, beta-sheet shell regions"/>
    <property type="match status" value="1"/>
</dbReference>
<evidence type="ECO:0000256" key="3">
    <source>
        <dbReference type="ARBA" id="ARBA00023180"/>
    </source>
</evidence>
<dbReference type="InterPro" id="IPR015819">
    <property type="entry name" value="Lipid_transp_b-sht_shell"/>
</dbReference>
<dbReference type="GO" id="GO:0032355">
    <property type="term" value="P:response to estradiol"/>
    <property type="evidence" value="ECO:0007669"/>
    <property type="project" value="TreeGrafter"/>
</dbReference>
<dbReference type="Proteomes" id="UP000472260">
    <property type="component" value="Unassembled WGS sequence"/>
</dbReference>
<evidence type="ECO:0000256" key="2">
    <source>
        <dbReference type="ARBA" id="ARBA00022761"/>
    </source>
</evidence>
<keyword evidence="2" id="KW-0758">Storage protein</keyword>
<reference evidence="6" key="1">
    <citation type="submission" date="2025-08" db="UniProtKB">
        <authorList>
            <consortium name="Ensembl"/>
        </authorList>
    </citation>
    <scope>IDENTIFICATION</scope>
</reference>
<dbReference type="AlphaFoldDB" id="A0A671SZL6"/>
<evidence type="ECO:0000256" key="4">
    <source>
        <dbReference type="SAM" id="SignalP"/>
    </source>
</evidence>
<keyword evidence="3" id="KW-0325">Glycoprotein</keyword>
<organism evidence="6 7">
    <name type="scientific">Sinocyclocheilus anshuiensis</name>
    <dbReference type="NCBI Taxonomy" id="1608454"/>
    <lineage>
        <taxon>Eukaryota</taxon>
        <taxon>Metazoa</taxon>
        <taxon>Chordata</taxon>
        <taxon>Craniata</taxon>
        <taxon>Vertebrata</taxon>
        <taxon>Euteleostomi</taxon>
        <taxon>Actinopterygii</taxon>
        <taxon>Neopterygii</taxon>
        <taxon>Teleostei</taxon>
        <taxon>Ostariophysi</taxon>
        <taxon>Cypriniformes</taxon>
        <taxon>Cyprinidae</taxon>
        <taxon>Cyprininae</taxon>
        <taxon>Sinocyclocheilus</taxon>
    </lineage>
</organism>
<dbReference type="GO" id="GO:0005319">
    <property type="term" value="F:lipid transporter activity"/>
    <property type="evidence" value="ECO:0007669"/>
    <property type="project" value="InterPro"/>
</dbReference>
<feature type="domain" description="Vitellogenin" evidence="5">
    <location>
        <begin position="22"/>
        <end position="149"/>
    </location>
</feature>
<dbReference type="GO" id="GO:0045735">
    <property type="term" value="F:nutrient reservoir activity"/>
    <property type="evidence" value="ECO:0007669"/>
    <property type="project" value="UniProtKB-KW"/>
</dbReference>
<dbReference type="InterPro" id="IPR015816">
    <property type="entry name" value="Vitellinogen_b-sht_N"/>
</dbReference>
<dbReference type="Pfam" id="PF01347">
    <property type="entry name" value="Vitellogenin_N"/>
    <property type="match status" value="1"/>
</dbReference>
<dbReference type="Ensembl" id="ENSSANT00000107963.1">
    <property type="protein sequence ID" value="ENSSANP00000101721.1"/>
    <property type="gene ID" value="ENSSANG00000049939.1"/>
</dbReference>
<keyword evidence="7" id="KW-1185">Reference proteome</keyword>
<reference evidence="6" key="2">
    <citation type="submission" date="2025-09" db="UniProtKB">
        <authorList>
            <consortium name="Ensembl"/>
        </authorList>
    </citation>
    <scope>IDENTIFICATION</scope>
</reference>